<proteinExistence type="predicted"/>
<dbReference type="RefSeq" id="WP_111489151.1">
    <property type="nucleotide sequence ID" value="NZ_CP031264.1"/>
</dbReference>
<dbReference type="AlphaFoldDB" id="A0A345SRC4"/>
<gene>
    <name evidence="1" type="ORF">C7M71_001095</name>
</gene>
<dbReference type="OrthoDB" id="9964254at2"/>
<protein>
    <submittedName>
        <fullName evidence="1">Uncharacterized protein</fullName>
    </submittedName>
</protein>
<reference evidence="2" key="1">
    <citation type="submission" date="2018-07" db="EMBL/GenBank/DDBJ databases">
        <title>Streptacidiphilus bronchialis DSM 106435 chromosome.</title>
        <authorList>
            <person name="Batra D."/>
            <person name="Gulvik C.A."/>
        </authorList>
    </citation>
    <scope>NUCLEOTIDE SEQUENCE [LARGE SCALE GENOMIC DNA]</scope>
    <source>
        <strain evidence="2">DSM 106435</strain>
    </source>
</reference>
<dbReference type="EMBL" id="CP031264">
    <property type="protein sequence ID" value="AXI76279.1"/>
    <property type="molecule type" value="Genomic_DNA"/>
</dbReference>
<evidence type="ECO:0000313" key="1">
    <source>
        <dbReference type="EMBL" id="AXI76279.1"/>
    </source>
</evidence>
<dbReference type="Proteomes" id="UP000249340">
    <property type="component" value="Chromosome"/>
</dbReference>
<organism evidence="1 2">
    <name type="scientific">Peterkaempfera bronchialis</name>
    <dbReference type="NCBI Taxonomy" id="2126346"/>
    <lineage>
        <taxon>Bacteria</taxon>
        <taxon>Bacillati</taxon>
        <taxon>Actinomycetota</taxon>
        <taxon>Actinomycetes</taxon>
        <taxon>Kitasatosporales</taxon>
        <taxon>Streptomycetaceae</taxon>
        <taxon>Peterkaempfera</taxon>
    </lineage>
</organism>
<sequence length="61" mass="6398">MTITLTFPRLPLTIDRQSALRVLLPVAEFAVPALAEASGASFLLRLGLAAGLKVARSAAHL</sequence>
<name>A0A345SRC4_9ACTN</name>
<accession>A0A345SRC4</accession>
<dbReference type="KEGG" id="stri:C7M71_001095"/>
<evidence type="ECO:0000313" key="2">
    <source>
        <dbReference type="Proteomes" id="UP000249340"/>
    </source>
</evidence>
<keyword evidence="2" id="KW-1185">Reference proteome</keyword>